<dbReference type="InterPro" id="IPR017438">
    <property type="entry name" value="ATP-NAD_kinase_N"/>
</dbReference>
<keyword evidence="2" id="KW-1185">Reference proteome</keyword>
<dbReference type="OrthoDB" id="77798at2157"/>
<evidence type="ECO:0000313" key="2">
    <source>
        <dbReference type="Proteomes" id="UP000001068"/>
    </source>
</evidence>
<protein>
    <submittedName>
        <fullName evidence="1">ATP-NAD/AcoX kinase</fullName>
    </submittedName>
</protein>
<keyword evidence="1" id="KW-0808">Transferase</keyword>
<dbReference type="GeneID" id="10153787"/>
<dbReference type="GO" id="GO:0019674">
    <property type="term" value="P:NAD+ metabolic process"/>
    <property type="evidence" value="ECO:0007669"/>
    <property type="project" value="InterPro"/>
</dbReference>
<dbReference type="GO" id="GO:0003951">
    <property type="term" value="F:NAD+ kinase activity"/>
    <property type="evidence" value="ECO:0007669"/>
    <property type="project" value="InterPro"/>
</dbReference>
<proteinExistence type="predicted"/>
<gene>
    <name evidence="1" type="ordered locus">Desmu_1079</name>
</gene>
<dbReference type="RefSeq" id="WP_013562603.1">
    <property type="nucleotide sequence ID" value="NC_014961.1"/>
</dbReference>
<dbReference type="HOGENOM" id="CLU_008831_0_2_2"/>
<dbReference type="KEGG" id="dmu:Desmu_1079"/>
<dbReference type="Gene3D" id="3.40.50.10330">
    <property type="entry name" value="Probable inorganic polyphosphate/atp-NAD kinase, domain 1"/>
    <property type="match status" value="1"/>
</dbReference>
<dbReference type="SUPFAM" id="SSF111331">
    <property type="entry name" value="NAD kinase/diacylglycerol kinase-like"/>
    <property type="match status" value="1"/>
</dbReference>
<evidence type="ECO:0000313" key="1">
    <source>
        <dbReference type="EMBL" id="ADV65381.1"/>
    </source>
</evidence>
<sequence length="275" mass="30251" precursor="true">MYPVSSVYVVYKPTRECMDIAKKYSDLFKGRGVSVEVSTVDDASTRSVVDKDLVLSVGGDGTILRISLMLQGESTTPLILPHPCGRRNTFYDEDIPSASLIVEKVLKGDFMVQLYPRGRVCVRDRCVYFLNEAAVLNMDMGRVIGFTVTVRSAGVYSRYDFEGDGFIVSTAPGSAGYNLSARGPLVAGWGDELVLTHLNPMQLGIPSITLPAYVSVVEAASRGYTVLYVDGEKMRLLDRREPVRITGGVGFLKLVRFSSGRDLIKIVLGKRRVVY</sequence>
<accession>E8RA75</accession>
<reference evidence="1 2" key="2">
    <citation type="journal article" date="2011" name="Stand. Genomic Sci.">
        <title>Complete genome sequence of Desulfurococcus mucosus type strain (O7/1).</title>
        <authorList>
            <person name="Wirth R."/>
            <person name="Chertkov O."/>
            <person name="Held B."/>
            <person name="Lapidus A."/>
            <person name="Nolan M."/>
            <person name="Lucas S."/>
            <person name="Hammon N."/>
            <person name="Deshpande S."/>
            <person name="Cheng J.F."/>
            <person name="Tapia R."/>
            <person name="Han C."/>
            <person name="Goodwin L."/>
            <person name="Pitluck S."/>
            <person name="Liolios K."/>
            <person name="Ioanna P."/>
            <person name="Ivanova N."/>
            <person name="Mavromatis K."/>
            <person name="Mikhailova N."/>
            <person name="Pati A."/>
            <person name="Chen A."/>
            <person name="Palaniappan K."/>
            <person name="Land M."/>
            <person name="Hauser L."/>
            <person name="Chang Y.J."/>
            <person name="Jeffries C.D."/>
            <person name="Bilek Y."/>
            <person name="Hader T."/>
            <person name="Rohde M."/>
            <person name="Spring S."/>
            <person name="Sikorski J."/>
            <person name="Goker M."/>
            <person name="Woyke T."/>
            <person name="Bristow J."/>
            <person name="Eisen J.A."/>
            <person name="Markowitz V."/>
            <person name="Hugenholtz P."/>
            <person name="Kyrpides N.C."/>
            <person name="Klenk H.P."/>
        </authorList>
    </citation>
    <scope>NUCLEOTIDE SEQUENCE [LARGE SCALE GENOMIC DNA]</scope>
    <source>
        <strain evidence="2">ATCC 35584 / DSM 2162 / JCM 9187 / O7/1</strain>
    </source>
</reference>
<dbReference type="PANTHER" id="PTHR20275">
    <property type="entry name" value="NAD KINASE"/>
    <property type="match status" value="1"/>
</dbReference>
<dbReference type="AlphaFoldDB" id="E8RA75"/>
<dbReference type="InterPro" id="IPR017437">
    <property type="entry name" value="ATP-NAD_kinase_PpnK-typ_C"/>
</dbReference>
<dbReference type="InterPro" id="IPR016064">
    <property type="entry name" value="NAD/diacylglycerol_kinase_sf"/>
</dbReference>
<dbReference type="STRING" id="765177.Desmu_1079"/>
<name>E8RA75_DESM0</name>
<dbReference type="Gene3D" id="2.60.200.30">
    <property type="entry name" value="Probable inorganic polyphosphate/atp-NAD kinase, domain 2"/>
    <property type="match status" value="1"/>
</dbReference>
<dbReference type="EMBL" id="CP002363">
    <property type="protein sequence ID" value="ADV65381.1"/>
    <property type="molecule type" value="Genomic_DNA"/>
</dbReference>
<organism evidence="1 2">
    <name type="scientific">Desulfurococcus mucosus (strain ATCC 35584 / DSM 2162 / JCM 9187 / O7/1)</name>
    <dbReference type="NCBI Taxonomy" id="765177"/>
    <lineage>
        <taxon>Archaea</taxon>
        <taxon>Thermoproteota</taxon>
        <taxon>Thermoprotei</taxon>
        <taxon>Desulfurococcales</taxon>
        <taxon>Desulfurococcaceae</taxon>
        <taxon>Desulfurococcus</taxon>
    </lineage>
</organism>
<dbReference type="GO" id="GO:0006741">
    <property type="term" value="P:NADP+ biosynthetic process"/>
    <property type="evidence" value="ECO:0007669"/>
    <property type="project" value="TreeGrafter"/>
</dbReference>
<dbReference type="Pfam" id="PF20143">
    <property type="entry name" value="NAD_kinase_C"/>
    <property type="match status" value="1"/>
</dbReference>
<dbReference type="eggNOG" id="arCOG01348">
    <property type="taxonomic scope" value="Archaea"/>
</dbReference>
<dbReference type="Proteomes" id="UP000001068">
    <property type="component" value="Chromosome"/>
</dbReference>
<keyword evidence="1" id="KW-0418">Kinase</keyword>
<dbReference type="PANTHER" id="PTHR20275:SF43">
    <property type="entry name" value="BIFUNCTIONAL NADP PHOSPHATASE_NAD KINASE"/>
    <property type="match status" value="1"/>
</dbReference>
<reference evidence="2" key="1">
    <citation type="submission" date="2010-11" db="EMBL/GenBank/DDBJ databases">
        <title>The complete genome of Desulfurococcus mucosus DSM 2162.</title>
        <authorList>
            <consortium name="US DOE Joint Genome Institute (JGI-PGF)"/>
            <person name="Lucas S."/>
            <person name="Copeland A."/>
            <person name="Lapidus A."/>
            <person name="Bruce D."/>
            <person name="Goodwin L."/>
            <person name="Pitluck S."/>
            <person name="Kyrpides N."/>
            <person name="Mavromatis K."/>
            <person name="Pagani I."/>
            <person name="Ivanova N."/>
            <person name="Ovchinnikova G."/>
            <person name="Chertkov O."/>
            <person name="Held B."/>
            <person name="Brettin T."/>
            <person name="Detter J.C."/>
            <person name="Tapia R."/>
            <person name="Han C."/>
            <person name="Land M."/>
            <person name="Hauser L."/>
            <person name="Markowitz V."/>
            <person name="Cheng J.-F."/>
            <person name="Hugenholtz P."/>
            <person name="Woyke T."/>
            <person name="Wu D."/>
            <person name="Wirth R."/>
            <person name="Bilek Y."/>
            <person name="Hader T."/>
            <person name="Klenk H.-P."/>
            <person name="Eisen J.A."/>
        </authorList>
    </citation>
    <scope>NUCLEOTIDE SEQUENCE [LARGE SCALE GENOMIC DNA]</scope>
    <source>
        <strain evidence="2">ATCC 35584 / DSM 2162 / JCM 9187 / O7/1</strain>
    </source>
</reference>